<proteinExistence type="predicted"/>
<protein>
    <submittedName>
        <fullName evidence="2">Uncharacterized protein</fullName>
    </submittedName>
</protein>
<accession>A0A9K3LKB9</accession>
<reference evidence="2" key="2">
    <citation type="submission" date="2021-04" db="EMBL/GenBank/DDBJ databases">
        <authorList>
            <person name="Podell S."/>
        </authorList>
    </citation>
    <scope>NUCLEOTIDE SEQUENCE</scope>
    <source>
        <strain evidence="2">Hildebrandi</strain>
    </source>
</reference>
<evidence type="ECO:0000313" key="3">
    <source>
        <dbReference type="Proteomes" id="UP000693970"/>
    </source>
</evidence>
<keyword evidence="3" id="KW-1185">Reference proteome</keyword>
<dbReference type="AlphaFoldDB" id="A0A9K3LKB9"/>
<organism evidence="2 3">
    <name type="scientific">Nitzschia inconspicua</name>
    <dbReference type="NCBI Taxonomy" id="303405"/>
    <lineage>
        <taxon>Eukaryota</taxon>
        <taxon>Sar</taxon>
        <taxon>Stramenopiles</taxon>
        <taxon>Ochrophyta</taxon>
        <taxon>Bacillariophyta</taxon>
        <taxon>Bacillariophyceae</taxon>
        <taxon>Bacillariophycidae</taxon>
        <taxon>Bacillariales</taxon>
        <taxon>Bacillariaceae</taxon>
        <taxon>Nitzschia</taxon>
    </lineage>
</organism>
<gene>
    <name evidence="2" type="ORF">IV203_027044</name>
</gene>
<sequence length="87" mass="10035">MGPQSQRRNTLAKRTAKLKGSAGYRNKKKRIAKAGDQLTLTEISDCLRRSKRSREIERNLLQMHENMENTTTKHTSTLHILIIFILS</sequence>
<dbReference type="Proteomes" id="UP000693970">
    <property type="component" value="Unassembled WGS sequence"/>
</dbReference>
<name>A0A9K3LKB9_9STRA</name>
<evidence type="ECO:0000256" key="1">
    <source>
        <dbReference type="SAM" id="MobiDB-lite"/>
    </source>
</evidence>
<evidence type="ECO:0000313" key="2">
    <source>
        <dbReference type="EMBL" id="KAG7363683.1"/>
    </source>
</evidence>
<feature type="region of interest" description="Disordered" evidence="1">
    <location>
        <begin position="1"/>
        <end position="24"/>
    </location>
</feature>
<comment type="caution">
    <text evidence="2">The sequence shown here is derived from an EMBL/GenBank/DDBJ whole genome shotgun (WGS) entry which is preliminary data.</text>
</comment>
<reference evidence="2" key="1">
    <citation type="journal article" date="2021" name="Sci. Rep.">
        <title>Diploid genomic architecture of Nitzschia inconspicua, an elite biomass production diatom.</title>
        <authorList>
            <person name="Oliver A."/>
            <person name="Podell S."/>
            <person name="Pinowska A."/>
            <person name="Traller J.C."/>
            <person name="Smith S.R."/>
            <person name="McClure R."/>
            <person name="Beliaev A."/>
            <person name="Bohutskyi P."/>
            <person name="Hill E.A."/>
            <person name="Rabines A."/>
            <person name="Zheng H."/>
            <person name="Allen L.Z."/>
            <person name="Kuo A."/>
            <person name="Grigoriev I.V."/>
            <person name="Allen A.E."/>
            <person name="Hazlebeck D."/>
            <person name="Allen E.E."/>
        </authorList>
    </citation>
    <scope>NUCLEOTIDE SEQUENCE</scope>
    <source>
        <strain evidence="2">Hildebrandi</strain>
    </source>
</reference>
<dbReference type="EMBL" id="JAGRRH010000010">
    <property type="protein sequence ID" value="KAG7363683.1"/>
    <property type="molecule type" value="Genomic_DNA"/>
</dbReference>